<feature type="non-terminal residue" evidence="2">
    <location>
        <position position="1"/>
    </location>
</feature>
<reference evidence="2 3" key="1">
    <citation type="journal article" date="2019" name="BMC Genomics">
        <title>New insights from Opisthorchis felineus genome: update on genomics of the epidemiologically important liver flukes.</title>
        <authorList>
            <person name="Ershov N.I."/>
            <person name="Mordvinov V.A."/>
            <person name="Prokhortchouk E.B."/>
            <person name="Pakharukova M.Y."/>
            <person name="Gunbin K.V."/>
            <person name="Ustyantsev K."/>
            <person name="Genaev M.A."/>
            <person name="Blinov A.G."/>
            <person name="Mazur A."/>
            <person name="Boulygina E."/>
            <person name="Tsygankova S."/>
            <person name="Khrameeva E."/>
            <person name="Chekanov N."/>
            <person name="Fan G."/>
            <person name="Xiao A."/>
            <person name="Zhang H."/>
            <person name="Xu X."/>
            <person name="Yang H."/>
            <person name="Solovyev V."/>
            <person name="Lee S.M."/>
            <person name="Liu X."/>
            <person name="Afonnikov D.A."/>
            <person name="Skryabin K.G."/>
        </authorList>
    </citation>
    <scope>NUCLEOTIDE SEQUENCE [LARGE SCALE GENOMIC DNA]</scope>
    <source>
        <strain evidence="2">AK-0245</strain>
        <tissue evidence="2">Whole organism</tissue>
    </source>
</reference>
<sequence>SHIPRIQVTIICMFTIVKACSCDCSQINDGRTYADGCYAKRPVGPGHCRCRGSTHRVIVVACGVGS</sequence>
<feature type="non-terminal residue" evidence="2">
    <location>
        <position position="66"/>
    </location>
</feature>
<feature type="signal peptide" evidence="1">
    <location>
        <begin position="1"/>
        <end position="19"/>
    </location>
</feature>
<organism evidence="2 3">
    <name type="scientific">Opisthorchis felineus</name>
    <dbReference type="NCBI Taxonomy" id="147828"/>
    <lineage>
        <taxon>Eukaryota</taxon>
        <taxon>Metazoa</taxon>
        <taxon>Spiralia</taxon>
        <taxon>Lophotrochozoa</taxon>
        <taxon>Platyhelminthes</taxon>
        <taxon>Trematoda</taxon>
        <taxon>Digenea</taxon>
        <taxon>Opisthorchiida</taxon>
        <taxon>Opisthorchiata</taxon>
        <taxon>Opisthorchiidae</taxon>
        <taxon>Opisthorchis</taxon>
    </lineage>
</organism>
<dbReference type="Proteomes" id="UP000308267">
    <property type="component" value="Unassembled WGS sequence"/>
</dbReference>
<evidence type="ECO:0000313" key="3">
    <source>
        <dbReference type="Proteomes" id="UP000308267"/>
    </source>
</evidence>
<protein>
    <recommendedName>
        <fullName evidence="4">Secreted protein</fullName>
    </recommendedName>
</protein>
<evidence type="ECO:0000313" key="2">
    <source>
        <dbReference type="EMBL" id="TGZ69477.1"/>
    </source>
</evidence>
<evidence type="ECO:0008006" key="4">
    <source>
        <dbReference type="Google" id="ProtNLM"/>
    </source>
</evidence>
<proteinExistence type="predicted"/>
<name>A0A4S2M612_OPIFE</name>
<dbReference type="EMBL" id="SJOL01006019">
    <property type="protein sequence ID" value="TGZ69477.1"/>
    <property type="molecule type" value="Genomic_DNA"/>
</dbReference>
<keyword evidence="3" id="KW-1185">Reference proteome</keyword>
<feature type="chain" id="PRO_5020489932" description="Secreted protein" evidence="1">
    <location>
        <begin position="20"/>
        <end position="66"/>
    </location>
</feature>
<keyword evidence="1" id="KW-0732">Signal</keyword>
<evidence type="ECO:0000256" key="1">
    <source>
        <dbReference type="SAM" id="SignalP"/>
    </source>
</evidence>
<comment type="caution">
    <text evidence="2">The sequence shown here is derived from an EMBL/GenBank/DDBJ whole genome shotgun (WGS) entry which is preliminary data.</text>
</comment>
<dbReference type="AlphaFoldDB" id="A0A4S2M612"/>
<accession>A0A4S2M612</accession>
<gene>
    <name evidence="2" type="ORF">CRM22_003727</name>
</gene>